<dbReference type="Pfam" id="PF01443">
    <property type="entry name" value="Viral_helicase1"/>
    <property type="match status" value="1"/>
</dbReference>
<dbReference type="KEGG" id="vg:5867164"/>
<protein>
    <submittedName>
        <fullName evidence="2">Triple gene block protein 1</fullName>
    </submittedName>
</protein>
<reference evidence="2 3" key="1">
    <citation type="journal article" date="2008" name="Arch. Virol.">
        <title>Complete nucleotide sequence of a new potexvirus, "Phaius virus X", isolated from Phaius flavus Lindl.</title>
        <authorList>
            <person name="Kawakami K."/>
            <person name="Fuji S."/>
            <person name="Miyoshi K."/>
        </authorList>
    </citation>
    <scope>NUCLEOTIDE SEQUENCE [LARGE SCALE GENOMIC DNA]</scope>
</reference>
<proteinExistence type="predicted"/>
<keyword evidence="3" id="KW-1185">Reference proteome</keyword>
<name>B0I2Z3_9VIRU</name>
<accession>B0I2Z3</accession>
<evidence type="ECO:0000313" key="2">
    <source>
        <dbReference type="EMBL" id="BAG06155.1"/>
    </source>
</evidence>
<feature type="domain" description="(+)RNA virus helicase C-terminal" evidence="1">
    <location>
        <begin position="1"/>
        <end position="214"/>
    </location>
</feature>
<dbReference type="OrthoDB" id="16070at10239"/>
<evidence type="ECO:0000259" key="1">
    <source>
        <dbReference type="PROSITE" id="PS51657"/>
    </source>
</evidence>
<dbReference type="Proteomes" id="UP000204265">
    <property type="component" value="Segment"/>
</dbReference>
<sequence length="214" mass="23663">MELYTGELQQKFHRTNVPLKFPIVLHTVAGAGKTTFVRQLINKYSHLTACTFGTPDPPNLLGRYITAPCPFPDVVDEYPLCEEYSGVKLLVADPLQHRRGVLPAHYTGTHTFRFGKSTCDLLKTLGVVATSDKEDIVSRHPAFNFDPEGLIIALGPEAVELLEAHSLPFLRPCQALGLTTSVVTLLTDKPLDEQDPVDAYISITRHTDKLNILS</sequence>
<organism evidence="2 3">
    <name type="scientific">Phaius virus X</name>
    <dbReference type="NCBI Taxonomy" id="457382"/>
    <lineage>
        <taxon>Viruses</taxon>
        <taxon>Riboviria</taxon>
        <taxon>Orthornavirae</taxon>
        <taxon>Kitrinoviricota</taxon>
        <taxon>Alsuviricetes</taxon>
        <taxon>Tymovirales</taxon>
        <taxon>Alphaflexiviridae</taxon>
        <taxon>Potexvirus</taxon>
        <taxon>Potexvirus ecsphaii</taxon>
    </lineage>
</organism>
<dbReference type="GO" id="GO:0005524">
    <property type="term" value="F:ATP binding"/>
    <property type="evidence" value="ECO:0007669"/>
    <property type="project" value="InterPro"/>
</dbReference>
<dbReference type="InterPro" id="IPR027351">
    <property type="entry name" value="(+)RNA_virus_helicase_core_dom"/>
</dbReference>
<dbReference type="PROSITE" id="PS51657">
    <property type="entry name" value="PSRV_HELICASE"/>
    <property type="match status" value="1"/>
</dbReference>
<dbReference type="EMBL" id="AB353071">
    <property type="protein sequence ID" value="BAG06155.1"/>
    <property type="molecule type" value="Genomic_RNA"/>
</dbReference>
<evidence type="ECO:0000313" key="3">
    <source>
        <dbReference type="Proteomes" id="UP000204265"/>
    </source>
</evidence>
<dbReference type="GeneID" id="5867164"/>
<dbReference type="RefSeq" id="YP_001655011.1">
    <property type="nucleotide sequence ID" value="NC_010295.1"/>
</dbReference>